<feature type="compositionally biased region" description="Polar residues" evidence="11">
    <location>
        <begin position="387"/>
        <end position="396"/>
    </location>
</feature>
<sequence>MQRSVDVSGAEQKRLDNSALKHLAGEFWELKSTVLKPPSLLPPPFAPIGEKPLSPDCLPARPHPLPASAGPRDAPLARCLCQPPPGTASPAALPAPFPAPQCSGHSGRSLHFLAGVTKEASPQGVPRPWTRRGSPAAAPRPGRGHFGGWAGGFAEKSRSAPAGPAPERSGAALSPKPHPLAAEPLPMDLKTVPASREQGWYLKLMAPNIKGPSYAWLDPSRLYCHPQALQDCVEDLVRPFRDDAIDQVVGIDAMGFVLGAAIAVTLRKGFVTIRKAGHLCVETHTQTYRDYTDREKVMEARTDAIGPGVRVLLVDQWVETGGTMQGAIQLVERQGGVVAGIAAICIEDSEGGRWLKRHYKWSHCVAPHLMPQFNAHQLDSFQAFRTSLPSQEQPQRAPSHISEPGAHSSPA</sequence>
<keyword evidence="7" id="KW-0963">Cytoplasm</keyword>
<dbReference type="PANTHER" id="PTHR11776">
    <property type="entry name" value="ADENINE PHOSPHORIBOSYLTRANSFERASE"/>
    <property type="match status" value="1"/>
</dbReference>
<evidence type="ECO:0000313" key="14">
    <source>
        <dbReference type="RefSeq" id="XP_060550405.1"/>
    </source>
</evidence>
<dbReference type="RefSeq" id="XP_060550405.1">
    <property type="nucleotide sequence ID" value="XM_060694422.1"/>
</dbReference>
<comment type="subunit">
    <text evidence="5">Homodimer.</text>
</comment>
<dbReference type="InterPro" id="IPR000836">
    <property type="entry name" value="PRTase_dom"/>
</dbReference>
<keyword evidence="8" id="KW-0328">Glycosyltransferase</keyword>
<evidence type="ECO:0000259" key="12">
    <source>
        <dbReference type="Pfam" id="PF00156"/>
    </source>
</evidence>
<dbReference type="InterPro" id="IPR029057">
    <property type="entry name" value="PRTase-like"/>
</dbReference>
<accession>A0ABM3ZPX1</accession>
<evidence type="ECO:0000256" key="6">
    <source>
        <dbReference type="ARBA" id="ARBA00011893"/>
    </source>
</evidence>
<dbReference type="Proteomes" id="UP001652622">
    <property type="component" value="Unplaced"/>
</dbReference>
<protein>
    <recommendedName>
        <fullName evidence="6">adenine phosphoribosyltransferase</fullName>
        <ecNumber evidence="6">2.4.2.7</ecNumber>
    </recommendedName>
</protein>
<dbReference type="GeneID" id="117669806"/>
<evidence type="ECO:0000256" key="2">
    <source>
        <dbReference type="ARBA" id="ARBA00004496"/>
    </source>
</evidence>
<dbReference type="CDD" id="cd06223">
    <property type="entry name" value="PRTases_typeI"/>
    <property type="match status" value="1"/>
</dbReference>
<evidence type="ECO:0000313" key="13">
    <source>
        <dbReference type="Proteomes" id="UP001652622"/>
    </source>
</evidence>
<proteinExistence type="inferred from homology"/>
<organism evidence="13 14">
    <name type="scientific">Pantherophis guttatus</name>
    <name type="common">Corn snake</name>
    <name type="synonym">Elaphe guttata</name>
    <dbReference type="NCBI Taxonomy" id="94885"/>
    <lineage>
        <taxon>Eukaryota</taxon>
        <taxon>Metazoa</taxon>
        <taxon>Chordata</taxon>
        <taxon>Craniata</taxon>
        <taxon>Vertebrata</taxon>
        <taxon>Euteleostomi</taxon>
        <taxon>Lepidosauria</taxon>
        <taxon>Squamata</taxon>
        <taxon>Bifurcata</taxon>
        <taxon>Unidentata</taxon>
        <taxon>Episquamata</taxon>
        <taxon>Toxicofera</taxon>
        <taxon>Serpentes</taxon>
        <taxon>Colubroidea</taxon>
        <taxon>Colubridae</taxon>
        <taxon>Colubrinae</taxon>
        <taxon>Pantherophis</taxon>
    </lineage>
</organism>
<keyword evidence="9" id="KW-0808">Transferase</keyword>
<reference evidence="14" key="1">
    <citation type="submission" date="2025-08" db="UniProtKB">
        <authorList>
            <consortium name="RefSeq"/>
        </authorList>
    </citation>
    <scope>IDENTIFICATION</scope>
    <source>
        <tissue evidence="14">Blood</tissue>
    </source>
</reference>
<evidence type="ECO:0000256" key="7">
    <source>
        <dbReference type="ARBA" id="ARBA00022490"/>
    </source>
</evidence>
<keyword evidence="13" id="KW-1185">Reference proteome</keyword>
<comment type="catalytic activity">
    <reaction evidence="1">
        <text>AMP + diphosphate = 5-phospho-alpha-D-ribose 1-diphosphate + adenine</text>
        <dbReference type="Rhea" id="RHEA:16609"/>
        <dbReference type="ChEBI" id="CHEBI:16708"/>
        <dbReference type="ChEBI" id="CHEBI:33019"/>
        <dbReference type="ChEBI" id="CHEBI:58017"/>
        <dbReference type="ChEBI" id="CHEBI:456215"/>
        <dbReference type="EC" id="2.4.2.7"/>
    </reaction>
</comment>
<dbReference type="Gene3D" id="3.40.50.2020">
    <property type="match status" value="1"/>
</dbReference>
<evidence type="ECO:0000256" key="10">
    <source>
        <dbReference type="ARBA" id="ARBA00022726"/>
    </source>
</evidence>
<gene>
    <name evidence="14" type="primary">LOC117669806</name>
</gene>
<comment type="similarity">
    <text evidence="4">Belongs to the purine/pyrimidine phosphoribosyltransferase family.</text>
</comment>
<name>A0ABM3ZPX1_PANGU</name>
<evidence type="ECO:0000256" key="3">
    <source>
        <dbReference type="ARBA" id="ARBA00004659"/>
    </source>
</evidence>
<dbReference type="Pfam" id="PF00156">
    <property type="entry name" value="Pribosyltran"/>
    <property type="match status" value="1"/>
</dbReference>
<evidence type="ECO:0000256" key="1">
    <source>
        <dbReference type="ARBA" id="ARBA00000868"/>
    </source>
</evidence>
<evidence type="ECO:0000256" key="5">
    <source>
        <dbReference type="ARBA" id="ARBA00011738"/>
    </source>
</evidence>
<evidence type="ECO:0000256" key="4">
    <source>
        <dbReference type="ARBA" id="ARBA00008391"/>
    </source>
</evidence>
<evidence type="ECO:0000256" key="8">
    <source>
        <dbReference type="ARBA" id="ARBA00022676"/>
    </source>
</evidence>
<dbReference type="EC" id="2.4.2.7" evidence="6"/>
<keyword evidence="10" id="KW-0660">Purine salvage</keyword>
<feature type="region of interest" description="Disordered" evidence="11">
    <location>
        <begin position="118"/>
        <end position="185"/>
    </location>
</feature>
<dbReference type="PANTHER" id="PTHR11776:SF7">
    <property type="entry name" value="PHOSPHORIBOSYLTRANSFERASE DOMAIN-CONTAINING PROTEIN"/>
    <property type="match status" value="1"/>
</dbReference>
<dbReference type="SUPFAM" id="SSF53271">
    <property type="entry name" value="PRTase-like"/>
    <property type="match status" value="1"/>
</dbReference>
<evidence type="ECO:0000256" key="9">
    <source>
        <dbReference type="ARBA" id="ARBA00022679"/>
    </source>
</evidence>
<feature type="domain" description="Phosphoribosyltransferase" evidence="12">
    <location>
        <begin position="241"/>
        <end position="358"/>
    </location>
</feature>
<dbReference type="InterPro" id="IPR050120">
    <property type="entry name" value="Adenine_PRTase"/>
</dbReference>
<feature type="region of interest" description="Disordered" evidence="11">
    <location>
        <begin position="387"/>
        <end position="411"/>
    </location>
</feature>
<comment type="subcellular location">
    <subcellularLocation>
        <location evidence="2">Cytoplasm</location>
    </subcellularLocation>
</comment>
<comment type="pathway">
    <text evidence="3">Purine metabolism; AMP biosynthesis via salvage pathway; AMP from adenine: step 1/1.</text>
</comment>
<evidence type="ECO:0000256" key="11">
    <source>
        <dbReference type="SAM" id="MobiDB-lite"/>
    </source>
</evidence>